<dbReference type="AlphaFoldDB" id="A0A090NLZ7"/>
<comment type="caution">
    <text evidence="1">The sequence shown here is derived from an EMBL/GenBank/DDBJ whole genome shotgun (WGS) entry which is preliminary data.</text>
</comment>
<accession>A0A090NLZ7</accession>
<evidence type="ECO:0000313" key="1">
    <source>
        <dbReference type="EMBL" id="ESU81456.1"/>
    </source>
</evidence>
<protein>
    <submittedName>
        <fullName evidence="1">Uncharacterized protein</fullName>
    </submittedName>
</protein>
<proteinExistence type="predicted"/>
<reference evidence="1 2" key="1">
    <citation type="submission" date="2013-10" db="EMBL/GenBank/DDBJ databases">
        <title>Draft genomes and the virulence plasmids of Sd1617 vaccine constructs: WRSd3 and WRSd5.</title>
        <authorList>
            <person name="Aksomboon Vongsawan A."/>
            <person name="Venkatesan M.M."/>
            <person name="Vaisvil B."/>
            <person name="Emel G."/>
            <person name="Kepatral V."/>
            <person name="Sethabutr O."/>
            <person name="Serichantalergs O."/>
            <person name="Mason C."/>
        </authorList>
    </citation>
    <scope>NUCLEOTIDE SEQUENCE [LARGE SCALE GENOMIC DNA]</scope>
    <source>
        <strain evidence="1 2">WRSd3</strain>
    </source>
</reference>
<sequence>MRKRHVTTLGGSGLQGVPETWRQYRPFTKSLQLTYI</sequence>
<organism evidence="1 2">
    <name type="scientific">Shigella dysenteriae WRSd3</name>
    <dbReference type="NCBI Taxonomy" id="1401327"/>
    <lineage>
        <taxon>Bacteria</taxon>
        <taxon>Pseudomonadati</taxon>
        <taxon>Pseudomonadota</taxon>
        <taxon>Gammaproteobacteria</taxon>
        <taxon>Enterobacterales</taxon>
        <taxon>Enterobacteriaceae</taxon>
        <taxon>Shigella</taxon>
    </lineage>
</organism>
<name>A0A090NLZ7_SHIDY</name>
<evidence type="ECO:0000313" key="2">
    <source>
        <dbReference type="Proteomes" id="UP000017944"/>
    </source>
</evidence>
<dbReference type="EMBL" id="AXUT01000056">
    <property type="protein sequence ID" value="ESU81456.1"/>
    <property type="molecule type" value="Genomic_DNA"/>
</dbReference>
<gene>
    <name evidence="1" type="ORF">WRSd3_00721</name>
</gene>
<dbReference type="Proteomes" id="UP000017944">
    <property type="component" value="Unassembled WGS sequence"/>
</dbReference>